<feature type="transmembrane region" description="Helical" evidence="2">
    <location>
        <begin position="334"/>
        <end position="355"/>
    </location>
</feature>
<sequence>MLEASLPTPKSKSKKRDDSDQNSVDSYESIDDEKRAKRLKRESKSSSSADSRKSSDKSNASRRKKRSDVRLSETEEDERDSPSPKNSEAMNQKRGRDDDRHSGSKTERVKGILKKQRDQHDVNVDDRMKIKSKKADYTDEYPHSDSNHATENHDVDMLYTQFQKRLVMGGTVFLAMISFVLAIYPFETYRTGYSKSDVCLFRDSACIVDISASVVFFVSGLINIATLIANREKWWVTTRHPSPFTWINIVILVKSIGISASFFGGATELMDVLLGGAFFALAMILPIVARTNKSVAIAIFLSILYGGFIFAVIINDAVEFTKNHYGDGIEMGFILTMGLFVPGAAMTLPLTVRAFECVMIDGRNHHKDIDDHSTQMTIKKMKGDEHDTLEADHVHKRLKMFKSPAVLEIIYMGCQLALMTSIYSQLVVFWIDANVLI</sequence>
<gene>
    <name evidence="3" type="ORF">EGW08_020742</name>
</gene>
<keyword evidence="4" id="KW-1185">Reference proteome</keyword>
<evidence type="ECO:0000256" key="1">
    <source>
        <dbReference type="SAM" id="MobiDB-lite"/>
    </source>
</evidence>
<feature type="compositionally biased region" description="Basic and acidic residues" evidence="1">
    <location>
        <begin position="94"/>
        <end position="124"/>
    </location>
</feature>
<dbReference type="AlphaFoldDB" id="A0A3S0Z823"/>
<dbReference type="EMBL" id="RQTK01001204">
    <property type="protein sequence ID" value="RUS71491.1"/>
    <property type="molecule type" value="Genomic_DNA"/>
</dbReference>
<protein>
    <submittedName>
        <fullName evidence="3">Uncharacterized protein</fullName>
    </submittedName>
</protein>
<name>A0A3S0Z823_ELYCH</name>
<feature type="transmembrane region" description="Helical" evidence="2">
    <location>
        <begin position="210"/>
        <end position="230"/>
    </location>
</feature>
<evidence type="ECO:0000313" key="3">
    <source>
        <dbReference type="EMBL" id="RUS71491.1"/>
    </source>
</evidence>
<accession>A0A3S0Z823</accession>
<keyword evidence="2" id="KW-0812">Transmembrane</keyword>
<feature type="transmembrane region" description="Helical" evidence="2">
    <location>
        <begin position="295"/>
        <end position="314"/>
    </location>
</feature>
<dbReference type="Proteomes" id="UP000271974">
    <property type="component" value="Unassembled WGS sequence"/>
</dbReference>
<evidence type="ECO:0000256" key="2">
    <source>
        <dbReference type="SAM" id="Phobius"/>
    </source>
</evidence>
<feature type="region of interest" description="Disordered" evidence="1">
    <location>
        <begin position="1"/>
        <end position="124"/>
    </location>
</feature>
<feature type="transmembrane region" description="Helical" evidence="2">
    <location>
        <begin position="405"/>
        <end position="431"/>
    </location>
</feature>
<reference evidence="3 4" key="1">
    <citation type="submission" date="2019-01" db="EMBL/GenBank/DDBJ databases">
        <title>A draft genome assembly of the solar-powered sea slug Elysia chlorotica.</title>
        <authorList>
            <person name="Cai H."/>
            <person name="Li Q."/>
            <person name="Fang X."/>
            <person name="Li J."/>
            <person name="Curtis N.E."/>
            <person name="Altenburger A."/>
            <person name="Shibata T."/>
            <person name="Feng M."/>
            <person name="Maeda T."/>
            <person name="Schwartz J.A."/>
            <person name="Shigenobu S."/>
            <person name="Lundholm N."/>
            <person name="Nishiyama T."/>
            <person name="Yang H."/>
            <person name="Hasebe M."/>
            <person name="Li S."/>
            <person name="Pierce S.K."/>
            <person name="Wang J."/>
        </authorList>
    </citation>
    <scope>NUCLEOTIDE SEQUENCE [LARGE SCALE GENOMIC DNA]</scope>
    <source>
        <strain evidence="3">EC2010</strain>
        <tissue evidence="3">Whole organism of an adult</tissue>
    </source>
</reference>
<evidence type="ECO:0000313" key="4">
    <source>
        <dbReference type="Proteomes" id="UP000271974"/>
    </source>
</evidence>
<comment type="caution">
    <text evidence="3">The sequence shown here is derived from an EMBL/GenBank/DDBJ whole genome shotgun (WGS) entry which is preliminary data.</text>
</comment>
<feature type="transmembrane region" description="Helical" evidence="2">
    <location>
        <begin position="242"/>
        <end position="263"/>
    </location>
</feature>
<feature type="transmembrane region" description="Helical" evidence="2">
    <location>
        <begin position="269"/>
        <end position="288"/>
    </location>
</feature>
<feature type="transmembrane region" description="Helical" evidence="2">
    <location>
        <begin position="166"/>
        <end position="186"/>
    </location>
</feature>
<proteinExistence type="predicted"/>
<keyword evidence="2" id="KW-0472">Membrane</keyword>
<keyword evidence="2" id="KW-1133">Transmembrane helix</keyword>
<organism evidence="3 4">
    <name type="scientific">Elysia chlorotica</name>
    <name type="common">Eastern emerald elysia</name>
    <name type="synonym">Sea slug</name>
    <dbReference type="NCBI Taxonomy" id="188477"/>
    <lineage>
        <taxon>Eukaryota</taxon>
        <taxon>Metazoa</taxon>
        <taxon>Spiralia</taxon>
        <taxon>Lophotrochozoa</taxon>
        <taxon>Mollusca</taxon>
        <taxon>Gastropoda</taxon>
        <taxon>Heterobranchia</taxon>
        <taxon>Euthyneura</taxon>
        <taxon>Panpulmonata</taxon>
        <taxon>Sacoglossa</taxon>
        <taxon>Placobranchoidea</taxon>
        <taxon>Plakobranchidae</taxon>
        <taxon>Elysia</taxon>
    </lineage>
</organism>